<evidence type="ECO:0000256" key="1">
    <source>
        <dbReference type="ARBA" id="ARBA00005446"/>
    </source>
</evidence>
<reference evidence="8" key="1">
    <citation type="submission" date="2014-01" db="EMBL/GenBank/DDBJ databases">
        <title>The genome of the white-rot fungus Pycnoporus cinnabarinus: a basidiomycete model with a versatile arsenal for lignocellulosic biomass breakdown.</title>
        <authorList>
            <person name="Levasseur A."/>
            <person name="Lomascolo A."/>
            <person name="Ruiz-Duenas F.J."/>
            <person name="Uzan E."/>
            <person name="Piumi F."/>
            <person name="Kues U."/>
            <person name="Ram A.F.J."/>
            <person name="Murat C."/>
            <person name="Haon M."/>
            <person name="Benoit I."/>
            <person name="Arfi Y."/>
            <person name="Chevret D."/>
            <person name="Drula E."/>
            <person name="Kwon M.J."/>
            <person name="Gouret P."/>
            <person name="Lesage-Meessen L."/>
            <person name="Lombard V."/>
            <person name="Mariette J."/>
            <person name="Noirot C."/>
            <person name="Park J."/>
            <person name="Patyshakuliyeva A."/>
            <person name="Wieneger R.A.B."/>
            <person name="Wosten H.A.B."/>
            <person name="Martin F."/>
            <person name="Coutinho P.M."/>
            <person name="de Vries R."/>
            <person name="Martinez A.T."/>
            <person name="Klopp C."/>
            <person name="Pontarotti P."/>
            <person name="Henrissat B."/>
            <person name="Record E."/>
        </authorList>
    </citation>
    <scope>NUCLEOTIDE SEQUENCE [LARGE SCALE GENOMIC DNA]</scope>
    <source>
        <strain evidence="8">BRFM137</strain>
    </source>
</reference>
<evidence type="ECO:0000259" key="7">
    <source>
        <dbReference type="PROSITE" id="PS51194"/>
    </source>
</evidence>
<dbReference type="GO" id="GO:0005737">
    <property type="term" value="C:cytoplasm"/>
    <property type="evidence" value="ECO:0007669"/>
    <property type="project" value="TreeGrafter"/>
</dbReference>
<dbReference type="InterPro" id="IPR001650">
    <property type="entry name" value="Helicase_C-like"/>
</dbReference>
<dbReference type="GO" id="GO:0000724">
    <property type="term" value="P:double-strand break repair via homologous recombination"/>
    <property type="evidence" value="ECO:0007669"/>
    <property type="project" value="TreeGrafter"/>
</dbReference>
<dbReference type="GO" id="GO:0005694">
    <property type="term" value="C:chromosome"/>
    <property type="evidence" value="ECO:0007669"/>
    <property type="project" value="TreeGrafter"/>
</dbReference>
<dbReference type="EC" id="5.6.2.4" evidence="5"/>
<dbReference type="STRING" id="5643.A0A060SBD8"/>
<dbReference type="AlphaFoldDB" id="A0A060SBD8"/>
<dbReference type="Gene3D" id="3.40.50.300">
    <property type="entry name" value="P-loop containing nucleotide triphosphate hydrolases"/>
    <property type="match status" value="2"/>
</dbReference>
<comment type="caution">
    <text evidence="8">The sequence shown here is derived from an EMBL/GenBank/DDBJ whole genome shotgun (WGS) entry which is preliminary data.</text>
</comment>
<keyword evidence="9" id="KW-1185">Reference proteome</keyword>
<evidence type="ECO:0000256" key="5">
    <source>
        <dbReference type="ARBA" id="ARBA00034808"/>
    </source>
</evidence>
<feature type="compositionally biased region" description="Basic and acidic residues" evidence="6">
    <location>
        <begin position="361"/>
        <end position="370"/>
    </location>
</feature>
<sequence>MKNQVTKLRELGVAVAALTSETSHQDRTYTLQDLSSDGPSTRLLYISPEKYCTPEIRRILVQLHQAGELNRLVVDEEWGHDFREEYRRLGSFRDKFPDIPIMALTATATEGVQQDIMRSLKMSGNRLYIALHPFNRANLYYEIRYLCSPEPTAHMFDVYQYIHNLHERRGRASSGIVYCRTRATCDELALFLGRKGLNAKPYHRGLSPSVLDKTLRAWAEGGTGAPGGIDVVCATIAFGMGIDKADVRYIIHFDLPKSFEAREDAGRVKHFVADSHAKRIVRAESANGPEPSQRAADSLSALICRYFGEKVDLRDPEATKLYCNKMCDVCKYPGKARTRKLALSSQEDVDANAWRRVPRPVHSDVHESGEHPNGALTRRVPSGAPSTAGQRRTSEKRAGGSSDALRNEAYGKAKKAKIAPVVPVHISTTLKQSLSRTFKTPFKVPFKSAPRTDVPASTCRESEVPAQKVLPQDVKGKGRALETPVSGDDQWQPEVPENDHCGQDRTDELAAGRPSSPVELPATDVELDAAYSQKIPTDIRIECLTSLRKALHKVLPPSGNEEAGSAGAWSHLKGFSALDSETKWVITFRVPSAILSTAARELEFSVHSLCRTTGGYKERASDMIRTVKLLCSVEAWSSGRDATEEEYEDAREVADTLRQVCSRTRRGQGRTC</sequence>
<evidence type="ECO:0000256" key="3">
    <source>
        <dbReference type="ARBA" id="ARBA00022806"/>
    </source>
</evidence>
<dbReference type="PANTHER" id="PTHR13710:SF152">
    <property type="entry name" value="ATP-DEPENDENT DNA HELICASE Q5"/>
    <property type="match status" value="1"/>
</dbReference>
<keyword evidence="3" id="KW-0067">ATP-binding</keyword>
<dbReference type="GO" id="GO:0005634">
    <property type="term" value="C:nucleus"/>
    <property type="evidence" value="ECO:0007669"/>
    <property type="project" value="TreeGrafter"/>
</dbReference>
<feature type="region of interest" description="Disordered" evidence="6">
    <location>
        <begin position="473"/>
        <end position="519"/>
    </location>
</feature>
<evidence type="ECO:0000256" key="2">
    <source>
        <dbReference type="ARBA" id="ARBA00022801"/>
    </source>
</evidence>
<evidence type="ECO:0000313" key="9">
    <source>
        <dbReference type="Proteomes" id="UP000029665"/>
    </source>
</evidence>
<feature type="compositionally biased region" description="Basic and acidic residues" evidence="6">
    <location>
        <begin position="497"/>
        <end position="510"/>
    </location>
</feature>
<dbReference type="HOGENOM" id="CLU_001103_12_0_1"/>
<name>A0A060SBD8_PYCCI</name>
<dbReference type="PANTHER" id="PTHR13710">
    <property type="entry name" value="DNA HELICASE RECQ FAMILY MEMBER"/>
    <property type="match status" value="1"/>
</dbReference>
<dbReference type="SUPFAM" id="SSF52540">
    <property type="entry name" value="P-loop containing nucleoside triphosphate hydrolases"/>
    <property type="match status" value="1"/>
</dbReference>
<dbReference type="GO" id="GO:0016787">
    <property type="term" value="F:hydrolase activity"/>
    <property type="evidence" value="ECO:0007669"/>
    <property type="project" value="UniProtKB-KW"/>
</dbReference>
<gene>
    <name evidence="8" type="ORF">BN946_scf184915.g14</name>
</gene>
<dbReference type="OrthoDB" id="10261556at2759"/>
<dbReference type="SMART" id="SM00490">
    <property type="entry name" value="HELICc"/>
    <property type="match status" value="1"/>
</dbReference>
<dbReference type="OMA" id="CKYPGKA"/>
<dbReference type="InterPro" id="IPR004589">
    <property type="entry name" value="DNA_helicase_ATP-dep_RecQ"/>
</dbReference>
<keyword evidence="3" id="KW-0547">Nucleotide-binding</keyword>
<feature type="region of interest" description="Disordered" evidence="6">
    <location>
        <begin position="354"/>
        <end position="406"/>
    </location>
</feature>
<dbReference type="GO" id="GO:0009378">
    <property type="term" value="F:four-way junction helicase activity"/>
    <property type="evidence" value="ECO:0007669"/>
    <property type="project" value="TreeGrafter"/>
</dbReference>
<comment type="similarity">
    <text evidence="1">Belongs to the helicase family. RecQ subfamily.</text>
</comment>
<feature type="domain" description="Helicase C-terminal" evidence="7">
    <location>
        <begin position="157"/>
        <end position="322"/>
    </location>
</feature>
<dbReference type="EMBL" id="CCBP010000104">
    <property type="protein sequence ID" value="CDO71670.1"/>
    <property type="molecule type" value="Genomic_DNA"/>
</dbReference>
<accession>A0A060SBD8</accession>
<organism evidence="8 9">
    <name type="scientific">Pycnoporus cinnabarinus</name>
    <name type="common">Cinnabar-red polypore</name>
    <name type="synonym">Trametes cinnabarina</name>
    <dbReference type="NCBI Taxonomy" id="5643"/>
    <lineage>
        <taxon>Eukaryota</taxon>
        <taxon>Fungi</taxon>
        <taxon>Dikarya</taxon>
        <taxon>Basidiomycota</taxon>
        <taxon>Agaricomycotina</taxon>
        <taxon>Agaricomycetes</taxon>
        <taxon>Polyporales</taxon>
        <taxon>Polyporaceae</taxon>
        <taxon>Trametes</taxon>
    </lineage>
</organism>
<dbReference type="NCBIfam" id="TIGR00614">
    <property type="entry name" value="recQ_fam"/>
    <property type="match status" value="1"/>
</dbReference>
<evidence type="ECO:0000313" key="8">
    <source>
        <dbReference type="EMBL" id="CDO71670.1"/>
    </source>
</evidence>
<dbReference type="Proteomes" id="UP000029665">
    <property type="component" value="Unassembled WGS sequence"/>
</dbReference>
<protein>
    <recommendedName>
        <fullName evidence="5">DNA 3'-5' helicase</fullName>
        <ecNumber evidence="5">5.6.2.4</ecNumber>
    </recommendedName>
</protein>
<dbReference type="GO" id="GO:0043138">
    <property type="term" value="F:3'-5' DNA helicase activity"/>
    <property type="evidence" value="ECO:0007669"/>
    <property type="project" value="UniProtKB-EC"/>
</dbReference>
<evidence type="ECO:0000256" key="4">
    <source>
        <dbReference type="ARBA" id="ARBA00034617"/>
    </source>
</evidence>
<evidence type="ECO:0000256" key="6">
    <source>
        <dbReference type="SAM" id="MobiDB-lite"/>
    </source>
</evidence>
<comment type="catalytic activity">
    <reaction evidence="4">
        <text>Couples ATP hydrolysis with the unwinding of duplex DNA by translocating in the 3'-5' direction.</text>
        <dbReference type="EC" id="5.6.2.4"/>
    </reaction>
</comment>
<keyword evidence="2" id="KW-0378">Hydrolase</keyword>
<proteinExistence type="inferred from homology"/>
<dbReference type="PROSITE" id="PS51194">
    <property type="entry name" value="HELICASE_CTER"/>
    <property type="match status" value="1"/>
</dbReference>
<dbReference type="Pfam" id="PF00271">
    <property type="entry name" value="Helicase_C"/>
    <property type="match status" value="1"/>
</dbReference>
<keyword evidence="3" id="KW-0347">Helicase</keyword>
<dbReference type="InterPro" id="IPR027417">
    <property type="entry name" value="P-loop_NTPase"/>
</dbReference>